<accession>A0A223EMT5</accession>
<organism evidence="2 3">
    <name type="scientific">Peribacillus simplex NBRC 15720 = DSM 1321</name>
    <dbReference type="NCBI Taxonomy" id="1349754"/>
    <lineage>
        <taxon>Bacteria</taxon>
        <taxon>Bacillati</taxon>
        <taxon>Bacillota</taxon>
        <taxon>Bacilli</taxon>
        <taxon>Bacillales</taxon>
        <taxon>Bacillaceae</taxon>
        <taxon>Peribacillus</taxon>
    </lineage>
</organism>
<protein>
    <recommendedName>
        <fullName evidence="1">Tn3 transposase DDE domain-containing protein</fullName>
    </recommendedName>
</protein>
<gene>
    <name evidence="2" type="ORF">BS1321_22980</name>
</gene>
<dbReference type="EMBL" id="CP017704">
    <property type="protein sequence ID" value="ASS96526.1"/>
    <property type="molecule type" value="Genomic_DNA"/>
</dbReference>
<reference evidence="2 3" key="1">
    <citation type="submission" date="2016-10" db="EMBL/GenBank/DDBJ databases">
        <title>The whole genome sequencing and assembly of Bacillus simplex DSM 1321 strain.</title>
        <authorList>
            <person name="Park M.-K."/>
            <person name="Lee Y.-J."/>
            <person name="Yi H."/>
            <person name="Bahn Y.-S."/>
            <person name="Kim J.F."/>
            <person name="Lee D.-W."/>
        </authorList>
    </citation>
    <scope>NUCLEOTIDE SEQUENCE [LARGE SCALE GENOMIC DNA]</scope>
    <source>
        <strain evidence="2 3">DSM 1321</strain>
    </source>
</reference>
<dbReference type="AlphaFoldDB" id="A0A223EMT5"/>
<sequence>MNNFVFKINHVIMFYSGNRIINSGKAENRADYMLKGCKHVELRERALQDQLQRASALNIIINAISVWNTVRKQQNTAKSKVNFRKNY</sequence>
<dbReference type="GO" id="GO:0006313">
    <property type="term" value="P:DNA transposition"/>
    <property type="evidence" value="ECO:0007669"/>
    <property type="project" value="InterPro"/>
</dbReference>
<dbReference type="GO" id="GO:0004803">
    <property type="term" value="F:transposase activity"/>
    <property type="evidence" value="ECO:0007669"/>
    <property type="project" value="InterPro"/>
</dbReference>
<feature type="domain" description="Tn3 transposase DDE" evidence="1">
    <location>
        <begin position="21"/>
        <end position="77"/>
    </location>
</feature>
<evidence type="ECO:0000313" key="3">
    <source>
        <dbReference type="Proteomes" id="UP000214618"/>
    </source>
</evidence>
<evidence type="ECO:0000259" key="1">
    <source>
        <dbReference type="Pfam" id="PF01526"/>
    </source>
</evidence>
<dbReference type="Proteomes" id="UP000214618">
    <property type="component" value="Chromosome"/>
</dbReference>
<proteinExistence type="predicted"/>
<evidence type="ECO:0000313" key="2">
    <source>
        <dbReference type="EMBL" id="ASS96526.1"/>
    </source>
</evidence>
<dbReference type="InterPro" id="IPR002513">
    <property type="entry name" value="Tn3_Tnp_DDE_dom"/>
</dbReference>
<dbReference type="Pfam" id="PF01526">
    <property type="entry name" value="DDE_Tnp_Tn3"/>
    <property type="match status" value="1"/>
</dbReference>
<name>A0A223EMT5_9BACI</name>